<accession>A0A5E4PNI0</accession>
<dbReference type="InterPro" id="IPR036691">
    <property type="entry name" value="Endo/exonu/phosph_ase_sf"/>
</dbReference>
<name>A0A5E4PNI0_9NEOP</name>
<evidence type="ECO:0000313" key="2">
    <source>
        <dbReference type="Proteomes" id="UP000324832"/>
    </source>
</evidence>
<dbReference type="Gene3D" id="3.60.10.10">
    <property type="entry name" value="Endonuclease/exonuclease/phosphatase"/>
    <property type="match status" value="1"/>
</dbReference>
<evidence type="ECO:0008006" key="3">
    <source>
        <dbReference type="Google" id="ProtNLM"/>
    </source>
</evidence>
<proteinExistence type="predicted"/>
<dbReference type="SUPFAM" id="SSF56219">
    <property type="entry name" value="DNase I-like"/>
    <property type="match status" value="1"/>
</dbReference>
<gene>
    <name evidence="1" type="ORF">LSINAPIS_LOCUS999</name>
</gene>
<organism evidence="1 2">
    <name type="scientific">Leptidea sinapis</name>
    <dbReference type="NCBI Taxonomy" id="189913"/>
    <lineage>
        <taxon>Eukaryota</taxon>
        <taxon>Metazoa</taxon>
        <taxon>Ecdysozoa</taxon>
        <taxon>Arthropoda</taxon>
        <taxon>Hexapoda</taxon>
        <taxon>Insecta</taxon>
        <taxon>Pterygota</taxon>
        <taxon>Neoptera</taxon>
        <taxon>Endopterygota</taxon>
        <taxon>Lepidoptera</taxon>
        <taxon>Glossata</taxon>
        <taxon>Ditrysia</taxon>
        <taxon>Papilionoidea</taxon>
        <taxon>Pieridae</taxon>
        <taxon>Dismorphiinae</taxon>
        <taxon>Leptidea</taxon>
    </lineage>
</organism>
<dbReference type="Proteomes" id="UP000324832">
    <property type="component" value="Unassembled WGS sequence"/>
</dbReference>
<dbReference type="AlphaFoldDB" id="A0A5E4PNI0"/>
<evidence type="ECO:0000313" key="1">
    <source>
        <dbReference type="EMBL" id="VVC87373.1"/>
    </source>
</evidence>
<dbReference type="EMBL" id="FZQP02000115">
    <property type="protein sequence ID" value="VVC87373.1"/>
    <property type="molecule type" value="Genomic_DNA"/>
</dbReference>
<reference evidence="1 2" key="1">
    <citation type="submission" date="2017-07" db="EMBL/GenBank/DDBJ databases">
        <authorList>
            <person name="Talla V."/>
            <person name="Backstrom N."/>
        </authorList>
    </citation>
    <scope>NUCLEOTIDE SEQUENCE [LARGE SCALE GENOMIC DNA]</scope>
</reference>
<sequence>MPENQNECCNSIHRQQEHDDENLAEYLKTHKPKYYCSQYSDILAEAKVRSFTLITNTANLECYLCPNWYLLCISWYLLLGTSDSLKHTVILLSTEKITITSAWIPWNQIYLHLRAMVIVNLLHPISPPRDSRVHAGCQFSAQLMEVGCKQQTYCIFNFHPCIQLLYSSVVDLLNCTSDRLAAVQIDLGGRHILVMTVYLPFDDGNEDCLADFIACLGSIEAVISDSDIEAIYVLGDFNAHCDRYYDSIVKVLQDAAKKSVCHDAPLRHKKVLGWNGNQNSCRLIFAPVQSGTI</sequence>
<keyword evidence="2" id="KW-1185">Reference proteome</keyword>
<protein>
    <recommendedName>
        <fullName evidence="3">Endonuclease/exonuclease/phosphatase domain-containing protein</fullName>
    </recommendedName>
</protein>